<dbReference type="PANTHER" id="PTHR47738">
    <property type="entry name" value="PTS SYSTEM FRUCTOSE-LIKE EIIA COMPONENT-RELATED"/>
    <property type="match status" value="1"/>
</dbReference>
<dbReference type="PROSITE" id="PS51094">
    <property type="entry name" value="PTS_EIIA_TYPE_2"/>
    <property type="match status" value="1"/>
</dbReference>
<dbReference type="InterPro" id="IPR016152">
    <property type="entry name" value="PTrfase/Anion_transptr"/>
</dbReference>
<dbReference type="PANTHER" id="PTHR47738:SF2">
    <property type="entry name" value="PTS SYSTEM FRUCTOSE-LIKE EIIA COMPONENT"/>
    <property type="match status" value="1"/>
</dbReference>
<dbReference type="GO" id="GO:0016740">
    <property type="term" value="F:transferase activity"/>
    <property type="evidence" value="ECO:0007669"/>
    <property type="project" value="UniProtKB-KW"/>
</dbReference>
<evidence type="ECO:0000313" key="3">
    <source>
        <dbReference type="Proteomes" id="UP000004633"/>
    </source>
</evidence>
<protein>
    <submittedName>
        <fullName evidence="2">Phosphoenolpyruvate-dependent sugar phosphotransferase system, EIIA 2</fullName>
    </submittedName>
</protein>
<dbReference type="EMBL" id="AECV01000014">
    <property type="protein sequence ID" value="EFW29994.1"/>
    <property type="molecule type" value="Genomic_DNA"/>
</dbReference>
<sequence>MFDEKRIILLTQPLATKEEVIRYLTHMENDCVQNADLYEQAVSDREVSFATYTIDGVAIPHAKSSAVETPFVSFARLKAPVPWGTEPGEDARMVFLIGVPEAAGGTDTNLHLKILAALSKKLMHASFRHRLEEASSTKELYQILQEIEEELK</sequence>
<dbReference type="Proteomes" id="UP000004633">
    <property type="component" value="Unassembled WGS sequence"/>
</dbReference>
<dbReference type="AlphaFoldDB" id="E7N1M3"/>
<keyword evidence="2" id="KW-0808">Transferase</keyword>
<feature type="domain" description="PTS EIIA type-2" evidence="1">
    <location>
        <begin position="1"/>
        <end position="147"/>
    </location>
</feature>
<evidence type="ECO:0000259" key="1">
    <source>
        <dbReference type="PROSITE" id="PS51094"/>
    </source>
</evidence>
<keyword evidence="3" id="KW-1185">Reference proteome</keyword>
<reference evidence="2 3" key="1">
    <citation type="submission" date="2010-08" db="EMBL/GenBank/DDBJ databases">
        <authorList>
            <person name="Weinstock G."/>
            <person name="Sodergren E."/>
            <person name="Clifton S."/>
            <person name="Fulton L."/>
            <person name="Fulton B."/>
            <person name="Courtney L."/>
            <person name="Fronick C."/>
            <person name="Harrison M."/>
            <person name="Strong C."/>
            <person name="Farmer C."/>
            <person name="Delahaunty K."/>
            <person name="Markovic C."/>
            <person name="Hall O."/>
            <person name="Minx P."/>
            <person name="Tomlinson C."/>
            <person name="Mitreva M."/>
            <person name="Hou S."/>
            <person name="Chen J."/>
            <person name="Wollam A."/>
            <person name="Pepin K.H."/>
            <person name="Johnson M."/>
            <person name="Bhonagiri V."/>
            <person name="Zhang X."/>
            <person name="Suruliraj S."/>
            <person name="Warren W."/>
            <person name="Chinwalla A."/>
            <person name="Mardis E.R."/>
            <person name="Wilson R.K."/>
        </authorList>
    </citation>
    <scope>NUCLEOTIDE SEQUENCE [LARGE SCALE GENOMIC DNA]</scope>
    <source>
        <strain evidence="2 3">F0399</strain>
    </source>
</reference>
<gene>
    <name evidence="2" type="ORF">HMPREF9555_00880</name>
</gene>
<organism evidence="2 3">
    <name type="scientific">Selenomonas artemidis F0399</name>
    <dbReference type="NCBI Taxonomy" id="749551"/>
    <lineage>
        <taxon>Bacteria</taxon>
        <taxon>Bacillati</taxon>
        <taxon>Bacillota</taxon>
        <taxon>Negativicutes</taxon>
        <taxon>Selenomonadales</taxon>
        <taxon>Selenomonadaceae</taxon>
        <taxon>Selenomonas</taxon>
    </lineage>
</organism>
<keyword evidence="2" id="KW-0670">Pyruvate</keyword>
<name>E7N1M3_9FIRM</name>
<evidence type="ECO:0000313" key="2">
    <source>
        <dbReference type="EMBL" id="EFW29994.1"/>
    </source>
</evidence>
<proteinExistence type="predicted"/>
<dbReference type="RefSeq" id="WP_009349553.1">
    <property type="nucleotide sequence ID" value="NZ_GL638136.1"/>
</dbReference>
<dbReference type="STRING" id="749551.HMPREF9555_00880"/>
<dbReference type="SUPFAM" id="SSF55804">
    <property type="entry name" value="Phoshotransferase/anion transport protein"/>
    <property type="match status" value="1"/>
</dbReference>
<comment type="caution">
    <text evidence="2">The sequence shown here is derived from an EMBL/GenBank/DDBJ whole genome shotgun (WGS) entry which is preliminary data.</text>
</comment>
<dbReference type="Pfam" id="PF00359">
    <property type="entry name" value="PTS_EIIA_2"/>
    <property type="match status" value="1"/>
</dbReference>
<dbReference type="Gene3D" id="3.40.930.10">
    <property type="entry name" value="Mannitol-specific EII, Chain A"/>
    <property type="match status" value="1"/>
</dbReference>
<dbReference type="HOGENOM" id="CLU_072531_5_1_9"/>
<accession>E7N1M3</accession>
<dbReference type="InterPro" id="IPR002178">
    <property type="entry name" value="PTS_EIIA_type-2_dom"/>
</dbReference>
<dbReference type="CDD" id="cd00211">
    <property type="entry name" value="PTS_IIA_fru"/>
    <property type="match status" value="1"/>
</dbReference>
<dbReference type="InterPro" id="IPR051541">
    <property type="entry name" value="PTS_SugarTrans_NitroReg"/>
</dbReference>